<dbReference type="InterPro" id="IPR010902">
    <property type="entry name" value="NUMOD4"/>
</dbReference>
<dbReference type="Pfam" id="PF07463">
    <property type="entry name" value="NUMOD4"/>
    <property type="match status" value="1"/>
</dbReference>
<evidence type="ECO:0000313" key="3">
    <source>
        <dbReference type="EMBL" id="MFC2925022.1"/>
    </source>
</evidence>
<organism evidence="3 4">
    <name type="scientific">Hyphobacterium vulgare</name>
    <dbReference type="NCBI Taxonomy" id="1736751"/>
    <lineage>
        <taxon>Bacteria</taxon>
        <taxon>Pseudomonadati</taxon>
        <taxon>Pseudomonadota</taxon>
        <taxon>Alphaproteobacteria</taxon>
        <taxon>Maricaulales</taxon>
        <taxon>Maricaulaceae</taxon>
        <taxon>Hyphobacterium</taxon>
    </lineage>
</organism>
<evidence type="ECO:0000259" key="2">
    <source>
        <dbReference type="Pfam" id="PF13392"/>
    </source>
</evidence>
<sequence>MSAAEVWRDVPGFEGAYLVSNAGRVKSRARSVRSGRGGTRTIPERLLTPRVVKGYSHVTLQQDGRAEQRSIHRLVAEVFVPNPDRLPVVNHLDGEKANNRASNLEWTTHGGNLSHAFSAGLRSNQGEGSSRAKLTETDVRTIRTRLSAGETCAAIARDFPVSDRCISRIKRGKTWGHLQ</sequence>
<dbReference type="RefSeq" id="WP_343163905.1">
    <property type="nucleotide sequence ID" value="NZ_JBHRSV010000001.1"/>
</dbReference>
<keyword evidence="4" id="KW-1185">Reference proteome</keyword>
<dbReference type="Proteomes" id="UP001595379">
    <property type="component" value="Unassembled WGS sequence"/>
</dbReference>
<dbReference type="InterPro" id="IPR003615">
    <property type="entry name" value="HNH_nuc"/>
</dbReference>
<reference evidence="4" key="1">
    <citation type="journal article" date="2019" name="Int. J. Syst. Evol. Microbiol.">
        <title>The Global Catalogue of Microorganisms (GCM) 10K type strain sequencing project: providing services to taxonomists for standard genome sequencing and annotation.</title>
        <authorList>
            <consortium name="The Broad Institute Genomics Platform"/>
            <consortium name="The Broad Institute Genome Sequencing Center for Infectious Disease"/>
            <person name="Wu L."/>
            <person name="Ma J."/>
        </authorList>
    </citation>
    <scope>NUCLEOTIDE SEQUENCE [LARGE SCALE GENOMIC DNA]</scope>
    <source>
        <strain evidence="4">KCTC 52487</strain>
    </source>
</reference>
<protein>
    <submittedName>
        <fullName evidence="3">NUMOD4 domain-containing protein</fullName>
    </submittedName>
</protein>
<gene>
    <name evidence="3" type="ORF">ACFOOR_02765</name>
</gene>
<accession>A0ABV6ZUA8</accession>
<evidence type="ECO:0000313" key="4">
    <source>
        <dbReference type="Proteomes" id="UP001595379"/>
    </source>
</evidence>
<dbReference type="InterPro" id="IPR044925">
    <property type="entry name" value="His-Me_finger_sf"/>
</dbReference>
<name>A0ABV6ZUA8_9PROT</name>
<dbReference type="Pfam" id="PF13392">
    <property type="entry name" value="HNH_3"/>
    <property type="match status" value="1"/>
</dbReference>
<feature type="domain" description="HNH nuclease" evidence="2">
    <location>
        <begin position="71"/>
        <end position="110"/>
    </location>
</feature>
<dbReference type="EMBL" id="JBHRSV010000001">
    <property type="protein sequence ID" value="MFC2925022.1"/>
    <property type="molecule type" value="Genomic_DNA"/>
</dbReference>
<dbReference type="Gene3D" id="3.90.75.20">
    <property type="match status" value="1"/>
</dbReference>
<evidence type="ECO:0000259" key="1">
    <source>
        <dbReference type="Pfam" id="PF07463"/>
    </source>
</evidence>
<proteinExistence type="predicted"/>
<comment type="caution">
    <text evidence="3">The sequence shown here is derived from an EMBL/GenBank/DDBJ whole genome shotgun (WGS) entry which is preliminary data.</text>
</comment>
<dbReference type="SUPFAM" id="SSF54060">
    <property type="entry name" value="His-Me finger endonucleases"/>
    <property type="match status" value="1"/>
</dbReference>
<feature type="domain" description="NUMOD4" evidence="1">
    <location>
        <begin position="5"/>
        <end position="60"/>
    </location>
</feature>